<dbReference type="MEROPS" id="S01.280"/>
<dbReference type="PANTHER" id="PTHR36234:SF5">
    <property type="entry name" value="LYSYL ENDOPEPTIDASE"/>
    <property type="match status" value="1"/>
</dbReference>
<dbReference type="Gene3D" id="2.40.10.10">
    <property type="entry name" value="Trypsin-like serine proteases"/>
    <property type="match status" value="2"/>
</dbReference>
<dbReference type="InterPro" id="IPR043504">
    <property type="entry name" value="Peptidase_S1_PA_chymotrypsin"/>
</dbReference>
<evidence type="ECO:0000313" key="3">
    <source>
        <dbReference type="EMBL" id="ABM59774.1"/>
    </source>
</evidence>
<feature type="domain" description="DUF5648" evidence="2">
    <location>
        <begin position="497"/>
        <end position="634"/>
    </location>
</feature>
<dbReference type="Proteomes" id="UP000000374">
    <property type="component" value="Chromosome"/>
</dbReference>
<reference evidence="4" key="1">
    <citation type="submission" date="2006-12" db="EMBL/GenBank/DDBJ databases">
        <title>Complete sequence of chromosome 1 of Verminephrobacter eiseniae EF01-2.</title>
        <authorList>
            <person name="Copeland A."/>
            <person name="Lucas S."/>
            <person name="Lapidus A."/>
            <person name="Barry K."/>
            <person name="Detter J.C."/>
            <person name="Glavina del Rio T."/>
            <person name="Dalin E."/>
            <person name="Tice H."/>
            <person name="Pitluck S."/>
            <person name="Chertkov O."/>
            <person name="Brettin T."/>
            <person name="Bruce D."/>
            <person name="Han C."/>
            <person name="Tapia R."/>
            <person name="Gilna P."/>
            <person name="Schmutz J."/>
            <person name="Larimer F."/>
            <person name="Land M."/>
            <person name="Hauser L."/>
            <person name="Kyrpides N."/>
            <person name="Kim E."/>
            <person name="Stahl D."/>
            <person name="Richardson P."/>
        </authorList>
    </citation>
    <scope>NUCLEOTIDE SEQUENCE [LARGE SCALE GENOMIC DNA]</scope>
    <source>
        <strain evidence="4">EF01-2</strain>
    </source>
</reference>
<evidence type="ECO:0000313" key="4">
    <source>
        <dbReference type="Proteomes" id="UP000000374"/>
    </source>
</evidence>
<dbReference type="EMBL" id="CP000542">
    <property type="protein sequence ID" value="ABM59774.1"/>
    <property type="molecule type" value="Genomic_DNA"/>
</dbReference>
<dbReference type="RefSeq" id="WP_011811761.1">
    <property type="nucleotide sequence ID" value="NC_008786.1"/>
</dbReference>
<feature type="signal peptide" evidence="1">
    <location>
        <begin position="1"/>
        <end position="27"/>
    </location>
</feature>
<dbReference type="GeneID" id="76462413"/>
<proteinExistence type="predicted"/>
<dbReference type="HOGENOM" id="CLU_021087_1_0_4"/>
<evidence type="ECO:0000259" key="2">
    <source>
        <dbReference type="Pfam" id="PF18885"/>
    </source>
</evidence>
<gene>
    <name evidence="3" type="ordered locus">Veis_4069</name>
</gene>
<dbReference type="PANTHER" id="PTHR36234">
    <property type="entry name" value="LYSYL ENDOPEPTIDASE"/>
    <property type="match status" value="1"/>
</dbReference>
<dbReference type="SUPFAM" id="SSF50494">
    <property type="entry name" value="Trypsin-like serine proteases"/>
    <property type="match status" value="1"/>
</dbReference>
<feature type="chain" id="PRO_5002640026" evidence="1">
    <location>
        <begin position="28"/>
        <end position="638"/>
    </location>
</feature>
<dbReference type="KEGG" id="vei:Veis_4069"/>
<dbReference type="PROSITE" id="PS51257">
    <property type="entry name" value="PROKAR_LIPOPROTEIN"/>
    <property type="match status" value="1"/>
</dbReference>
<keyword evidence="4" id="KW-1185">Reference proteome</keyword>
<sequence>MKNPGFVARMGMLGALATVLLSGCGGAGQDGAPSAAQTPSVAKVEQVDGRVQPASADQGVPHVKSRHVGAIPIPSRIRLGALKQEEIRSAVSDASPRKLVGLARAVDAAPTLQQLQWQPVAGGGQVAAISVSAEGAHGLRLGIVVRQLPGSAVLRLYRQAAPATVFQISGQEVLQRIESNALAGDRSLDGQTWWTPDLGADEVTLELELPAGADVAALDMALTRVSHIFENLALPTQEEFETKINDAMPCNRDASCENDYADQRNAVARTSFVSRGDAYTCTGTLLNDSQSSGTPYFLSAHHCISSQAEADTLETNWFYRSSSCRSRTLSSRSVHRRGGAKLLYSSASTDTALLQLNDAPPEGAFFAGWDASAQAKYSSVATLHHPAGDMLKISLGRLGEQTTCTAMSQSGSFDCEGKTGNYYEVYWYRGTTEYGSSGAALLNSAKKVIGTLYGGTSSCFNMSAKEIFGRFDVAYEAGLKKWLAAAPADASNQRVAVHRFYNNRAGSHFFTTNVAERDYVIQRLSDFAYEGVAFYAQAQAQPGSIPMYRFYGADSGAHFFTASAQERDDVKNNMPQYRYEGIAWYASPDHSANTSPVFRFSYKQVPFYTINQAERDFIIAHYREYTYEGPNYYAWTNP</sequence>
<dbReference type="AlphaFoldDB" id="A1WQ67"/>
<dbReference type="STRING" id="391735.Veis_4069"/>
<dbReference type="Pfam" id="PF13365">
    <property type="entry name" value="Trypsin_2"/>
    <property type="match status" value="1"/>
</dbReference>
<dbReference type="eggNOG" id="COG3591">
    <property type="taxonomic scope" value="Bacteria"/>
</dbReference>
<evidence type="ECO:0000256" key="1">
    <source>
        <dbReference type="SAM" id="SignalP"/>
    </source>
</evidence>
<organism evidence="3 4">
    <name type="scientific">Verminephrobacter eiseniae (strain EF01-2)</name>
    <dbReference type="NCBI Taxonomy" id="391735"/>
    <lineage>
        <taxon>Bacteria</taxon>
        <taxon>Pseudomonadati</taxon>
        <taxon>Pseudomonadota</taxon>
        <taxon>Betaproteobacteria</taxon>
        <taxon>Burkholderiales</taxon>
        <taxon>Comamonadaceae</taxon>
        <taxon>Verminephrobacter</taxon>
    </lineage>
</organism>
<dbReference type="Pfam" id="PF18885">
    <property type="entry name" value="DUF5648"/>
    <property type="match status" value="1"/>
</dbReference>
<keyword evidence="1" id="KW-0732">Signal</keyword>
<protein>
    <submittedName>
        <fullName evidence="3">Peptidase S1 and S6, chymotrypsin/Hap</fullName>
    </submittedName>
</protein>
<dbReference type="InterPro" id="IPR009003">
    <property type="entry name" value="Peptidase_S1_PA"/>
</dbReference>
<dbReference type="OrthoDB" id="5619888at2"/>
<dbReference type="InterPro" id="IPR043708">
    <property type="entry name" value="DUF5648"/>
</dbReference>
<accession>A1WQ67</accession>
<name>A1WQ67_VEREI</name>